<dbReference type="CDD" id="cd03801">
    <property type="entry name" value="GT4_PimA-like"/>
    <property type="match status" value="1"/>
</dbReference>
<name>A0ABM6F1X1_9BURK</name>
<protein>
    <submittedName>
        <fullName evidence="3">Glycosyl transferase family 1</fullName>
    </submittedName>
</protein>
<accession>A0ABM6F1X1</accession>
<gene>
    <name evidence="3" type="ORF">BKK80_05640</name>
</gene>
<dbReference type="SUPFAM" id="SSF53756">
    <property type="entry name" value="UDP-Glycosyltransferase/glycogen phosphorylase"/>
    <property type="match status" value="1"/>
</dbReference>
<dbReference type="GO" id="GO:0016740">
    <property type="term" value="F:transferase activity"/>
    <property type="evidence" value="ECO:0007669"/>
    <property type="project" value="UniProtKB-KW"/>
</dbReference>
<dbReference type="PANTHER" id="PTHR12526:SF510">
    <property type="entry name" value="D-INOSITOL 3-PHOSPHATE GLYCOSYLTRANSFERASE"/>
    <property type="match status" value="1"/>
</dbReference>
<evidence type="ECO:0000313" key="4">
    <source>
        <dbReference type="Proteomes" id="UP000177515"/>
    </source>
</evidence>
<keyword evidence="2 3" id="KW-0808">Transferase</keyword>
<evidence type="ECO:0000256" key="1">
    <source>
        <dbReference type="ARBA" id="ARBA00022676"/>
    </source>
</evidence>
<dbReference type="Pfam" id="PF13692">
    <property type="entry name" value="Glyco_trans_1_4"/>
    <property type="match status" value="1"/>
</dbReference>
<reference evidence="3 4" key="1">
    <citation type="submission" date="2016-10" db="EMBL/GenBank/DDBJ databases">
        <title>Complete genome sequences of three Cupriavidus strains isolated from various Malaysian environments.</title>
        <authorList>
            <person name="Abdullah A.A.-A."/>
            <person name="Shafie N.A.H."/>
            <person name="Lau N.S."/>
        </authorList>
    </citation>
    <scope>NUCLEOTIDE SEQUENCE [LARGE SCALE GENOMIC DNA]</scope>
    <source>
        <strain evidence="3 4">USMAA1020</strain>
    </source>
</reference>
<organism evidence="3 4">
    <name type="scientific">Cupriavidus malaysiensis</name>
    <dbReference type="NCBI Taxonomy" id="367825"/>
    <lineage>
        <taxon>Bacteria</taxon>
        <taxon>Pseudomonadati</taxon>
        <taxon>Pseudomonadota</taxon>
        <taxon>Betaproteobacteria</taxon>
        <taxon>Burkholderiales</taxon>
        <taxon>Burkholderiaceae</taxon>
        <taxon>Cupriavidus</taxon>
    </lineage>
</organism>
<dbReference type="Gene3D" id="3.40.50.2000">
    <property type="entry name" value="Glycogen Phosphorylase B"/>
    <property type="match status" value="2"/>
</dbReference>
<dbReference type="RefSeq" id="WP_071068707.1">
    <property type="nucleotide sequence ID" value="NZ_CP017754.1"/>
</dbReference>
<proteinExistence type="predicted"/>
<keyword evidence="4" id="KW-1185">Reference proteome</keyword>
<evidence type="ECO:0000313" key="3">
    <source>
        <dbReference type="EMBL" id="AOZ05347.1"/>
    </source>
</evidence>
<dbReference type="PANTHER" id="PTHR12526">
    <property type="entry name" value="GLYCOSYLTRANSFERASE"/>
    <property type="match status" value="1"/>
</dbReference>
<dbReference type="Proteomes" id="UP000177515">
    <property type="component" value="Chromosome 1"/>
</dbReference>
<dbReference type="EMBL" id="CP017754">
    <property type="protein sequence ID" value="AOZ05347.1"/>
    <property type="molecule type" value="Genomic_DNA"/>
</dbReference>
<keyword evidence="1" id="KW-0328">Glycosyltransferase</keyword>
<sequence>MKVLALTRYGQQGASSRMRSFQFFPVMQGNGWELTIAPLFDDARLSTRYREGSYRLSAVISSYIERLRFLLRRAEFDFLWIEKEALPWLPAGFESWMLKDVPYVLDFDDAIFHKYDLHRMSWVRRTYGNRIDHLMARARLVVAGNRYLAERAEKAGARRVEVFPTVVDLDRYRGKERSEAVQEWNRSDAESIPRVVWIGSPSTVRYLTGIGPSLAILAKKRRFVLRVIGGGEVVIPGVQVENVNWSAETEAKAIRDCDIGIMPLLDSPWERGKCAYKLIQYMASGLPTVSSPVGANVDVVVADETGFFASSSEEWVESLDRLLSDDAMRAMLGENGRRRVEKYYSLQSAAPRLIKSLVSAVSYH</sequence>
<evidence type="ECO:0000256" key="2">
    <source>
        <dbReference type="ARBA" id="ARBA00022679"/>
    </source>
</evidence>